<dbReference type="KEGG" id="vg:15010823"/>
<protein>
    <submittedName>
        <fullName evidence="1">Uncharacterized protein</fullName>
    </submittedName>
</protein>
<sequence length="262" mass="27910">MAITPQQQYDANNQQYLQNTFGGLLDFGTRLTNSAANLVTPSYWGNQFSNLFDSINNNLIQQTPSTGVYQGTGIGTPGGLNSTGVLTNNGPAIPSNRGFTPIATPQTTTVNPVNSMVNNSFSSIGSSPVTNAINNTTAPTNNFTPFTGGFGNVESATGIDTANTFSQSIPTADATTGWSSIGDGISTAWDSIGGWQGVQAGLNTASGLFQAYQGMEALDLAQDKFNFQRDAWRQNFAMQKDAYDRQVAQVESRKEFLRRGDA</sequence>
<dbReference type="GeneID" id="15010823"/>
<accession>M4SQM8</accession>
<proteinExistence type="predicted"/>
<dbReference type="EMBL" id="JF974296">
    <property type="protein sequence ID" value="AGH57610.1"/>
    <property type="molecule type" value="Genomic_DNA"/>
</dbReference>
<evidence type="ECO:0000313" key="1">
    <source>
        <dbReference type="EMBL" id="AGH57610.1"/>
    </source>
</evidence>
<dbReference type="Proteomes" id="UP000204048">
    <property type="component" value="Segment"/>
</dbReference>
<name>M4SQM8_9CAUD</name>
<evidence type="ECO:0000313" key="2">
    <source>
        <dbReference type="Proteomes" id="UP000204048"/>
    </source>
</evidence>
<dbReference type="OrthoDB" id="35381at10239"/>
<gene>
    <name evidence="1" type="ORF">PYDG_00081</name>
</gene>
<keyword evidence="2" id="KW-1185">Reference proteome</keyword>
<reference evidence="1 2" key="1">
    <citation type="submission" date="2010-11" db="EMBL/GenBank/DDBJ databases">
        <title>The Genome Sequence of Pseudoalteromonas phage pYD6-A.</title>
        <authorList>
            <consortium name="The Broad Institute Genome Sequencing Platform"/>
            <person name="Henn M.R."/>
            <person name="Wolf A."/>
            <person name="Jost G."/>
            <person name="Levin J."/>
            <person name="Malboeuf C."/>
            <person name="Casali M."/>
            <person name="Russ C."/>
            <person name="Lennon N."/>
            <person name="Chapman S.B."/>
            <person name="Erlich R."/>
            <person name="Young S.K."/>
            <person name="Yandava C."/>
            <person name="Zeng Q."/>
            <person name="Alvarado L."/>
            <person name="Anderson S."/>
            <person name="Berlin A."/>
            <person name="Chen Z."/>
            <person name="Freedman E."/>
            <person name="Gellesch M."/>
            <person name="Goldberg J."/>
            <person name="Green L."/>
            <person name="Griggs A."/>
            <person name="Gujja S."/>
            <person name="Heilman E.R."/>
            <person name="Heiman D."/>
            <person name="Hollinger A."/>
            <person name="Howarth C."/>
            <person name="Larson L."/>
            <person name="Mehta T."/>
            <person name="Pearson M."/>
            <person name="Roberts A."/>
            <person name="Ryan E."/>
            <person name="Saif S."/>
            <person name="Shea T."/>
            <person name="Shenoy N."/>
            <person name="Sisk P."/>
            <person name="Stolte C."/>
            <person name="Sykes S."/>
            <person name="White J."/>
            <person name="Haas B."/>
            <person name="Nusbaum C."/>
            <person name="Birren B."/>
        </authorList>
    </citation>
    <scope>NUCLEOTIDE SEQUENCE [LARGE SCALE GENOMIC DNA]</scope>
    <source>
        <strain evidence="2">pYD6-A</strain>
    </source>
</reference>
<dbReference type="RefSeq" id="YP_007674288.1">
    <property type="nucleotide sequence ID" value="NC_020849.1"/>
</dbReference>
<organism evidence="1 2">
    <name type="scientific">Pseudoalteromonas phage pYD6-A</name>
    <dbReference type="NCBI Taxonomy" id="754052"/>
    <lineage>
        <taxon>Viruses</taxon>
        <taxon>Duplodnaviria</taxon>
        <taxon>Heunggongvirae</taxon>
        <taxon>Uroviricota</taxon>
        <taxon>Caudoviricetes</taxon>
        <taxon>Schitoviridae</taxon>
        <taxon>Fuhrmanvirinae</taxon>
        <taxon>Matsuvirus</taxon>
        <taxon>Matsuvirus pYD6A</taxon>
    </lineage>
</organism>